<feature type="chain" id="PRO_5015411423" evidence="2">
    <location>
        <begin position="27"/>
        <end position="194"/>
    </location>
</feature>
<dbReference type="PANTHER" id="PTHR10827">
    <property type="entry name" value="RETICULOCALBIN"/>
    <property type="match status" value="1"/>
</dbReference>
<dbReference type="AlphaFoldDB" id="A0A2S5JFE4"/>
<evidence type="ECO:0000256" key="2">
    <source>
        <dbReference type="SAM" id="SignalP"/>
    </source>
</evidence>
<dbReference type="InterPro" id="IPR002048">
    <property type="entry name" value="EF_hand_dom"/>
</dbReference>
<feature type="domain" description="EF-hand" evidence="3">
    <location>
        <begin position="132"/>
        <end position="160"/>
    </location>
</feature>
<organism evidence="4 5">
    <name type="scientific">Albidovulum inexpectatum</name>
    <dbReference type="NCBI Taxonomy" id="196587"/>
    <lineage>
        <taxon>Bacteria</taxon>
        <taxon>Pseudomonadati</taxon>
        <taxon>Pseudomonadota</taxon>
        <taxon>Alphaproteobacteria</taxon>
        <taxon>Rhodobacterales</taxon>
        <taxon>Paracoccaceae</taxon>
        <taxon>Albidovulum</taxon>
    </lineage>
</organism>
<keyword evidence="5" id="KW-1185">Reference proteome</keyword>
<dbReference type="EMBL" id="PRDS01000006">
    <property type="protein sequence ID" value="PPB80212.1"/>
    <property type="molecule type" value="Genomic_DNA"/>
</dbReference>
<dbReference type="RefSeq" id="WP_245873140.1">
    <property type="nucleotide sequence ID" value="NZ_PRDS01000006.1"/>
</dbReference>
<dbReference type="SUPFAM" id="SSF47473">
    <property type="entry name" value="EF-hand"/>
    <property type="match status" value="1"/>
</dbReference>
<accession>A0A2S5JFE4</accession>
<evidence type="ECO:0000313" key="4">
    <source>
        <dbReference type="EMBL" id="PPB80212.1"/>
    </source>
</evidence>
<dbReference type="Proteomes" id="UP000239736">
    <property type="component" value="Unassembled WGS sequence"/>
</dbReference>
<proteinExistence type="predicted"/>
<dbReference type="Gene3D" id="1.10.238.10">
    <property type="entry name" value="EF-hand"/>
    <property type="match status" value="2"/>
</dbReference>
<sequence length="194" mass="20712">MTMKRAGVLVALLAGAATLVPAVSSAHDRGPGRDGMDRPGMMAPMPDFDEVDANGDGKITREEIAAHRAAAIAGLDADGDGFISKDEMTAFATARATERATQMVERHFAERDVDGDGKISAAEMMAPPARPDMFERLDADGDGAISKEEADAARERMMERGKEGRGRMGAHHGRGDRDGHGPRHPFFPWGQGDN</sequence>
<name>A0A2S5JFE4_9RHOB</name>
<dbReference type="CDD" id="cd00051">
    <property type="entry name" value="EFh"/>
    <property type="match status" value="1"/>
</dbReference>
<feature type="domain" description="EF-hand" evidence="3">
    <location>
        <begin position="63"/>
        <end position="98"/>
    </location>
</feature>
<reference evidence="4 5" key="1">
    <citation type="submission" date="2018-01" db="EMBL/GenBank/DDBJ databases">
        <title>Genomic Encyclopedia of Archaeal and Bacterial Type Strains, Phase II (KMG-II): from individual species to whole genera.</title>
        <authorList>
            <person name="Goeker M."/>
        </authorList>
    </citation>
    <scope>NUCLEOTIDE SEQUENCE [LARGE SCALE GENOMIC DNA]</scope>
    <source>
        <strain evidence="4 5">DSM 12048</strain>
    </source>
</reference>
<dbReference type="PROSITE" id="PS00018">
    <property type="entry name" value="EF_HAND_1"/>
    <property type="match status" value="1"/>
</dbReference>
<protein>
    <submittedName>
        <fullName evidence="4">Ca2+-binding EF-hand superfamily protein</fullName>
    </submittedName>
</protein>
<comment type="caution">
    <text evidence="4">The sequence shown here is derived from an EMBL/GenBank/DDBJ whole genome shotgun (WGS) entry which is preliminary data.</text>
</comment>
<feature type="region of interest" description="Disordered" evidence="1">
    <location>
        <begin position="141"/>
        <end position="194"/>
    </location>
</feature>
<gene>
    <name evidence="4" type="ORF">LV82_02084</name>
</gene>
<evidence type="ECO:0000256" key="1">
    <source>
        <dbReference type="SAM" id="MobiDB-lite"/>
    </source>
</evidence>
<dbReference type="Pfam" id="PF13202">
    <property type="entry name" value="EF-hand_5"/>
    <property type="match status" value="2"/>
</dbReference>
<dbReference type="Pfam" id="PF13499">
    <property type="entry name" value="EF-hand_7"/>
    <property type="match status" value="1"/>
</dbReference>
<dbReference type="InterPro" id="IPR011992">
    <property type="entry name" value="EF-hand-dom_pair"/>
</dbReference>
<evidence type="ECO:0000259" key="3">
    <source>
        <dbReference type="PROSITE" id="PS50222"/>
    </source>
</evidence>
<dbReference type="PANTHER" id="PTHR10827:SF52">
    <property type="entry name" value="IP16409P"/>
    <property type="match status" value="1"/>
</dbReference>
<evidence type="ECO:0000313" key="5">
    <source>
        <dbReference type="Proteomes" id="UP000239736"/>
    </source>
</evidence>
<feature type="compositionally biased region" description="Basic and acidic residues" evidence="1">
    <location>
        <begin position="141"/>
        <end position="166"/>
    </location>
</feature>
<dbReference type="SMART" id="SM00054">
    <property type="entry name" value="EFh"/>
    <property type="match status" value="4"/>
</dbReference>
<keyword evidence="2" id="KW-0732">Signal</keyword>
<feature type="signal peptide" evidence="2">
    <location>
        <begin position="1"/>
        <end position="26"/>
    </location>
</feature>
<dbReference type="GO" id="GO:0005509">
    <property type="term" value="F:calcium ion binding"/>
    <property type="evidence" value="ECO:0007669"/>
    <property type="project" value="InterPro"/>
</dbReference>
<dbReference type="PROSITE" id="PS50222">
    <property type="entry name" value="EF_HAND_2"/>
    <property type="match status" value="2"/>
</dbReference>
<dbReference type="InterPro" id="IPR018247">
    <property type="entry name" value="EF_Hand_1_Ca_BS"/>
</dbReference>